<evidence type="ECO:0000256" key="2">
    <source>
        <dbReference type="SAM" id="Phobius"/>
    </source>
</evidence>
<dbReference type="InterPro" id="IPR011659">
    <property type="entry name" value="WD40"/>
</dbReference>
<dbReference type="AlphaFoldDB" id="A0A381QX32"/>
<dbReference type="Gene3D" id="2.120.10.30">
    <property type="entry name" value="TolB, C-terminal domain"/>
    <property type="match status" value="2"/>
</dbReference>
<dbReference type="PANTHER" id="PTHR36842:SF1">
    <property type="entry name" value="PROTEIN TOLB"/>
    <property type="match status" value="1"/>
</dbReference>
<evidence type="ECO:0008006" key="4">
    <source>
        <dbReference type="Google" id="ProtNLM"/>
    </source>
</evidence>
<dbReference type="SUPFAM" id="SSF82171">
    <property type="entry name" value="DPP6 N-terminal domain-like"/>
    <property type="match status" value="1"/>
</dbReference>
<dbReference type="Pfam" id="PF26549">
    <property type="entry name" value="Tricorn_N"/>
    <property type="match status" value="1"/>
</dbReference>
<feature type="transmembrane region" description="Helical" evidence="2">
    <location>
        <begin position="410"/>
        <end position="430"/>
    </location>
</feature>
<dbReference type="EMBL" id="UINC01001491">
    <property type="protein sequence ID" value="SUZ82093.1"/>
    <property type="molecule type" value="Genomic_DNA"/>
</dbReference>
<name>A0A381QX32_9ZZZZ</name>
<gene>
    <name evidence="3" type="ORF">METZ01_LOCUS34947</name>
</gene>
<evidence type="ECO:0000256" key="1">
    <source>
        <dbReference type="ARBA" id="ARBA00009820"/>
    </source>
</evidence>
<proteinExistence type="inferred from homology"/>
<keyword evidence="2" id="KW-0472">Membrane</keyword>
<sequence length="435" mass="47377">VHRFRPSLVLLVATFLLLPATGSLEQPSLVAITSLADGDWAEGTVEVEIAAEGDFTQVELLANSAVVASGSPGELLAWDTAVVNATVPADFTLVARAIYSDGSRVESTPVRVTVLYPRQLTFETNGEGINIQPEWHPSGDQLVFKSNRGLEQHIYHIYTMDATGGDPVEVLTDRSYHGYPGWSPDGSRMVFNSYDPENGTTHDMDIFVVNLSSGESVQVTFDPAFDDSGRWSPNSKAISFHSGRSGSLDVWKIPVADDGSPAGEPVQLTSTDASEHCPRWSFDGEWIVYQADRDEGTDIWVMRSNGSDTRRVTDDSYYDGYPGWSPNGEWLVYDSERDGNKDLYLVPVEGGMQKRVTMDSAVDQHPSWSPNGHSLAFHSGRDDNLNLWIVDIPDITSALVVPDAETDTGAGGLLLPLALGSATVALALFLRRRSP</sequence>
<feature type="non-terminal residue" evidence="3">
    <location>
        <position position="1"/>
    </location>
</feature>
<dbReference type="InterPro" id="IPR011042">
    <property type="entry name" value="6-blade_b-propeller_TolB-like"/>
</dbReference>
<dbReference type="InterPro" id="IPR013783">
    <property type="entry name" value="Ig-like_fold"/>
</dbReference>
<reference evidence="3" key="1">
    <citation type="submission" date="2018-05" db="EMBL/GenBank/DDBJ databases">
        <authorList>
            <person name="Lanie J.A."/>
            <person name="Ng W.-L."/>
            <person name="Kazmierczak K.M."/>
            <person name="Andrzejewski T.M."/>
            <person name="Davidsen T.M."/>
            <person name="Wayne K.J."/>
            <person name="Tettelin H."/>
            <person name="Glass J.I."/>
            <person name="Rusch D."/>
            <person name="Podicherti R."/>
            <person name="Tsui H.-C.T."/>
            <person name="Winkler M.E."/>
        </authorList>
    </citation>
    <scope>NUCLEOTIDE SEQUENCE</scope>
</reference>
<accession>A0A381QX32</accession>
<protein>
    <recommendedName>
        <fullName evidence="4">DUF5050 domain-containing protein</fullName>
    </recommendedName>
</protein>
<evidence type="ECO:0000313" key="3">
    <source>
        <dbReference type="EMBL" id="SUZ82093.1"/>
    </source>
</evidence>
<dbReference type="Gene3D" id="2.60.40.10">
    <property type="entry name" value="Immunoglobulins"/>
    <property type="match status" value="1"/>
</dbReference>
<dbReference type="PANTHER" id="PTHR36842">
    <property type="entry name" value="PROTEIN TOLB HOMOLOG"/>
    <property type="match status" value="1"/>
</dbReference>
<keyword evidence="2" id="KW-0812">Transmembrane</keyword>
<keyword evidence="2" id="KW-1133">Transmembrane helix</keyword>
<organism evidence="3">
    <name type="scientific">marine metagenome</name>
    <dbReference type="NCBI Taxonomy" id="408172"/>
    <lineage>
        <taxon>unclassified sequences</taxon>
        <taxon>metagenomes</taxon>
        <taxon>ecological metagenomes</taxon>
    </lineage>
</organism>
<dbReference type="Pfam" id="PF07676">
    <property type="entry name" value="PD40"/>
    <property type="match status" value="3"/>
</dbReference>
<comment type="similarity">
    <text evidence="1">Belongs to the TolB family.</text>
</comment>